<feature type="binding site" evidence="6">
    <location>
        <position position="261"/>
    </location>
    <ligand>
        <name>substrate</name>
    </ligand>
</feature>
<dbReference type="PRINTS" id="PR00739">
    <property type="entry name" value="GLHYDRLASE26"/>
</dbReference>
<evidence type="ECO:0000256" key="4">
    <source>
        <dbReference type="PIRNR" id="PIRNR018168"/>
    </source>
</evidence>
<dbReference type="EC" id="3.2.1.78" evidence="4"/>
<reference evidence="10 11" key="1">
    <citation type="submission" date="2015-09" db="EMBL/GenBank/DDBJ databases">
        <authorList>
            <consortium name="Pathogen Informatics"/>
        </authorList>
    </citation>
    <scope>NUCLEOTIDE SEQUENCE [LARGE SCALE GENOMIC DNA]</scope>
    <source>
        <strain evidence="10 11">2789STDY5608872</strain>
    </source>
</reference>
<organism evidence="10 11">
    <name type="scientific">Parabacteroides distasonis</name>
    <dbReference type="NCBI Taxonomy" id="823"/>
    <lineage>
        <taxon>Bacteria</taxon>
        <taxon>Pseudomonadati</taxon>
        <taxon>Bacteroidota</taxon>
        <taxon>Bacteroidia</taxon>
        <taxon>Bacteroidales</taxon>
        <taxon>Tannerellaceae</taxon>
        <taxon>Parabacteroides</taxon>
    </lineage>
</organism>
<dbReference type="AlphaFoldDB" id="A0A173VZK6"/>
<dbReference type="GO" id="GO:0006080">
    <property type="term" value="P:substituted mannan metabolic process"/>
    <property type="evidence" value="ECO:0007669"/>
    <property type="project" value="UniProtKB-UniRule"/>
</dbReference>
<dbReference type="InterPro" id="IPR000805">
    <property type="entry name" value="Glyco_hydro_26"/>
</dbReference>
<dbReference type="Proteomes" id="UP000095591">
    <property type="component" value="Unassembled WGS sequence"/>
</dbReference>
<feature type="binding site" evidence="6">
    <location>
        <position position="194"/>
    </location>
    <ligand>
        <name>substrate</name>
    </ligand>
</feature>
<dbReference type="InterPro" id="IPR017853">
    <property type="entry name" value="GH"/>
</dbReference>
<dbReference type="Pfam" id="PF02156">
    <property type="entry name" value="Glyco_hydro_26"/>
    <property type="match status" value="1"/>
</dbReference>
<feature type="active site" description="Nucleophile" evidence="5 8">
    <location>
        <position position="295"/>
    </location>
</feature>
<evidence type="ECO:0000313" key="11">
    <source>
        <dbReference type="Proteomes" id="UP000095591"/>
    </source>
</evidence>
<feature type="domain" description="GH26" evidence="9">
    <location>
        <begin position="33"/>
        <end position="362"/>
    </location>
</feature>
<evidence type="ECO:0000256" key="2">
    <source>
        <dbReference type="ARBA" id="ARBA00022801"/>
    </source>
</evidence>
<dbReference type="PROSITE" id="PS51257">
    <property type="entry name" value="PROKAR_LIPOPROTEIN"/>
    <property type="match status" value="1"/>
</dbReference>
<keyword evidence="4" id="KW-0964">Secreted</keyword>
<keyword evidence="3 4" id="KW-0326">Glycosidase</keyword>
<evidence type="ECO:0000256" key="7">
    <source>
        <dbReference type="PIRSR" id="PIRSR018168-3"/>
    </source>
</evidence>
<evidence type="ECO:0000256" key="8">
    <source>
        <dbReference type="PROSITE-ProRule" id="PRU01100"/>
    </source>
</evidence>
<evidence type="ECO:0000256" key="6">
    <source>
        <dbReference type="PIRSR" id="PIRSR018168-2"/>
    </source>
</evidence>
<sequence>MKNTKLITMLCLGALIACSPSKKGLEPTSEQVSPRERLIENLRAIPQKGIMFGHHDDTVYGIGWEFDEGGSDVQKVCGDYPAVISFDLGEIELGGDKSLDKVPFEKIRKEIINQYNRGGLVSLSWHPRNPKTGGDAWDVSDHAVVKSILPEGENYEKFQSWLGKVNDFILSLKTSDGTKIPVLFRPWHEHTGSWFWWGQNLCTTDEYKALWRMTADYLNAHGATDQIVYAYSTGTEPQDQASYLERYPGHDLIDVLGFDAYQREDKDFFLKSMDTSLSVIDSIGKANHKIIAITETGYEGVPDSTWWTGTLLPAMEKYPVAYVLVWRNAREKVTHFFGPYPGQASAEDFKKFFENPKTLFASDINLYK</sequence>
<dbReference type="PROSITE" id="PS51764">
    <property type="entry name" value="GH26"/>
    <property type="match status" value="1"/>
</dbReference>
<accession>A0A173VZK6</accession>
<comment type="catalytic activity">
    <reaction evidence="4">
        <text>Random hydrolysis of (1-&gt;4)-beta-D-mannosidic linkages in mannans, galactomannans and glucomannans.</text>
        <dbReference type="EC" id="3.2.1.78"/>
    </reaction>
</comment>
<keyword evidence="2 4" id="KW-0378">Hydrolase</keyword>
<evidence type="ECO:0000256" key="1">
    <source>
        <dbReference type="ARBA" id="ARBA00007754"/>
    </source>
</evidence>
<name>A0A173VZK6_PARDI</name>
<dbReference type="InterPro" id="IPR016714">
    <property type="entry name" value="MANB/E"/>
</dbReference>
<comment type="similarity">
    <text evidence="1 4 8">Belongs to the glycosyl hydrolase 26 family.</text>
</comment>
<proteinExistence type="inferred from homology"/>
<dbReference type="PANTHER" id="PTHR40079">
    <property type="entry name" value="MANNAN ENDO-1,4-BETA-MANNOSIDASE E-RELATED"/>
    <property type="match status" value="1"/>
</dbReference>
<dbReference type="GO" id="GO:0005576">
    <property type="term" value="C:extracellular region"/>
    <property type="evidence" value="ECO:0007669"/>
    <property type="project" value="UniProtKB-SubCell"/>
</dbReference>
<dbReference type="Gene3D" id="3.20.20.80">
    <property type="entry name" value="Glycosidases"/>
    <property type="match status" value="1"/>
</dbReference>
<dbReference type="RefSeq" id="WP_044545549.1">
    <property type="nucleotide sequence ID" value="NZ_CDRH01000287.1"/>
</dbReference>
<keyword evidence="4" id="KW-0119">Carbohydrate metabolism</keyword>
<feature type="active site" description="Proton donor" evidence="5 8">
    <location>
        <position position="189"/>
    </location>
</feature>
<dbReference type="InterPro" id="IPR022790">
    <property type="entry name" value="GH26_dom"/>
</dbReference>
<dbReference type="SUPFAM" id="SSF51445">
    <property type="entry name" value="(Trans)glycosidases"/>
    <property type="match status" value="1"/>
</dbReference>
<comment type="subcellular location">
    <subcellularLocation>
        <location evidence="4">Secreted</location>
    </subcellularLocation>
</comment>
<dbReference type="PANTHER" id="PTHR40079:SF4">
    <property type="entry name" value="GH26 DOMAIN-CONTAINING PROTEIN-RELATED"/>
    <property type="match status" value="1"/>
</dbReference>
<evidence type="ECO:0000259" key="9">
    <source>
        <dbReference type="PROSITE" id="PS51764"/>
    </source>
</evidence>
<evidence type="ECO:0000313" key="10">
    <source>
        <dbReference type="EMBL" id="CUN32504.1"/>
    </source>
</evidence>
<protein>
    <recommendedName>
        <fullName evidence="4">Mannan endo-1,4-beta-mannosidase</fullName>
        <ecNumber evidence="4">3.2.1.78</ecNumber>
    </recommendedName>
</protein>
<feature type="binding site" evidence="6">
    <location>
        <position position="126"/>
    </location>
    <ligand>
        <name>substrate</name>
    </ligand>
</feature>
<feature type="site" description="Plays an important role in maintaining the position of the catalytic nucleophile" evidence="7">
    <location>
        <position position="188"/>
    </location>
</feature>
<dbReference type="GO" id="GO:0016985">
    <property type="term" value="F:mannan endo-1,4-beta-mannosidase activity"/>
    <property type="evidence" value="ECO:0007669"/>
    <property type="project" value="UniProtKB-UniRule"/>
</dbReference>
<dbReference type="EMBL" id="CYXP01000012">
    <property type="protein sequence ID" value="CUN32504.1"/>
    <property type="molecule type" value="Genomic_DNA"/>
</dbReference>
<evidence type="ECO:0000256" key="3">
    <source>
        <dbReference type="ARBA" id="ARBA00023295"/>
    </source>
</evidence>
<evidence type="ECO:0000256" key="5">
    <source>
        <dbReference type="PIRSR" id="PIRSR018168-1"/>
    </source>
</evidence>
<dbReference type="PIRSF" id="PIRSF018168">
    <property type="entry name" value="Mannan-1_4-beta-mannosidase"/>
    <property type="match status" value="1"/>
</dbReference>
<gene>
    <name evidence="10" type="primary">manA</name>
    <name evidence="10" type="ORF">ERS852429_04049</name>
</gene>